<feature type="compositionally biased region" description="Basic and acidic residues" evidence="1">
    <location>
        <begin position="153"/>
        <end position="178"/>
    </location>
</feature>
<reference evidence="2" key="1">
    <citation type="submission" date="2018-05" db="EMBL/GenBank/DDBJ databases">
        <authorList>
            <person name="Lanie J.A."/>
            <person name="Ng W.-L."/>
            <person name="Kazmierczak K.M."/>
            <person name="Andrzejewski T.M."/>
            <person name="Davidsen T.M."/>
            <person name="Wayne K.J."/>
            <person name="Tettelin H."/>
            <person name="Glass J.I."/>
            <person name="Rusch D."/>
            <person name="Podicherti R."/>
            <person name="Tsui H.-C.T."/>
            <person name="Winkler M.E."/>
        </authorList>
    </citation>
    <scope>NUCLEOTIDE SEQUENCE</scope>
</reference>
<dbReference type="InterPro" id="IPR021736">
    <property type="entry name" value="DUF3305"/>
</dbReference>
<feature type="region of interest" description="Disordered" evidence="1">
    <location>
        <begin position="147"/>
        <end position="178"/>
    </location>
</feature>
<protein>
    <recommendedName>
        <fullName evidence="3">DUF3305 domain-containing protein</fullName>
    </recommendedName>
</protein>
<name>A0A382C3M6_9ZZZZ</name>
<proteinExistence type="predicted"/>
<evidence type="ECO:0000256" key="1">
    <source>
        <dbReference type="SAM" id="MobiDB-lite"/>
    </source>
</evidence>
<feature type="non-terminal residue" evidence="2">
    <location>
        <position position="1"/>
    </location>
</feature>
<dbReference type="Pfam" id="PF11749">
    <property type="entry name" value="DUF3305"/>
    <property type="match status" value="1"/>
</dbReference>
<dbReference type="AlphaFoldDB" id="A0A382C3M6"/>
<accession>A0A382C3M6</accession>
<dbReference type="EMBL" id="UINC01032660">
    <property type="protein sequence ID" value="SVB20686.1"/>
    <property type="molecule type" value="Genomic_DNA"/>
</dbReference>
<evidence type="ECO:0008006" key="3">
    <source>
        <dbReference type="Google" id="ProtNLM"/>
    </source>
</evidence>
<organism evidence="2">
    <name type="scientific">marine metagenome</name>
    <dbReference type="NCBI Taxonomy" id="408172"/>
    <lineage>
        <taxon>unclassified sequences</taxon>
        <taxon>metagenomes</taxon>
        <taxon>ecological metagenomes</taxon>
    </lineage>
</organism>
<sequence length="178" mass="20521">VPIPETMKVGVVIERRESDNQWIDHTWQVVSLIPGAAEVDQTNEIGRGQGWVQFHAATLPLELFRKETEGYKYNLSLDQPSVFVVLRDDDDDGSNEVIPFMATVCPYEAQDYMDSSEEMVQSVPMPDTVASWLAEFVETNHVDEPFKKRKRKAFDPRKEGFDKPPPRVSKKWDRSNYE</sequence>
<evidence type="ECO:0000313" key="2">
    <source>
        <dbReference type="EMBL" id="SVB20686.1"/>
    </source>
</evidence>
<gene>
    <name evidence="2" type="ORF">METZ01_LOCUS173540</name>
</gene>